<dbReference type="SUPFAM" id="SSF46689">
    <property type="entry name" value="Homeodomain-like"/>
    <property type="match status" value="2"/>
</dbReference>
<keyword evidence="6" id="KW-1185">Reference proteome</keyword>
<comment type="caution">
    <text evidence="5">The sequence shown here is derived from an EMBL/GenBank/DDBJ whole genome shotgun (WGS) entry which is preliminary data.</text>
</comment>
<dbReference type="Pfam" id="PF02311">
    <property type="entry name" value="AraC_binding"/>
    <property type="match status" value="1"/>
</dbReference>
<dbReference type="Proteomes" id="UP000274920">
    <property type="component" value="Unassembled WGS sequence"/>
</dbReference>
<evidence type="ECO:0000259" key="4">
    <source>
        <dbReference type="PROSITE" id="PS01124"/>
    </source>
</evidence>
<dbReference type="Pfam" id="PF12833">
    <property type="entry name" value="HTH_18"/>
    <property type="match status" value="1"/>
</dbReference>
<dbReference type="InterPro" id="IPR037923">
    <property type="entry name" value="HTH-like"/>
</dbReference>
<gene>
    <name evidence="5" type="ORF">EBB54_26410</name>
</gene>
<dbReference type="PRINTS" id="PR00032">
    <property type="entry name" value="HTHARAC"/>
</dbReference>
<dbReference type="SUPFAM" id="SSF51215">
    <property type="entry name" value="Regulatory protein AraC"/>
    <property type="match status" value="1"/>
</dbReference>
<dbReference type="GO" id="GO:0043565">
    <property type="term" value="F:sequence-specific DNA binding"/>
    <property type="evidence" value="ECO:0007669"/>
    <property type="project" value="InterPro"/>
</dbReference>
<dbReference type="PROSITE" id="PS01124">
    <property type="entry name" value="HTH_ARAC_FAMILY_2"/>
    <property type="match status" value="1"/>
</dbReference>
<keyword evidence="2" id="KW-0238">DNA-binding</keyword>
<dbReference type="PANTHER" id="PTHR43280">
    <property type="entry name" value="ARAC-FAMILY TRANSCRIPTIONAL REGULATOR"/>
    <property type="match status" value="1"/>
</dbReference>
<accession>A0A3R8R8N5</accession>
<dbReference type="AlphaFoldDB" id="A0A3R8R8N5"/>
<dbReference type="Gene3D" id="1.10.10.60">
    <property type="entry name" value="Homeodomain-like"/>
    <property type="match status" value="2"/>
</dbReference>
<evidence type="ECO:0000256" key="1">
    <source>
        <dbReference type="ARBA" id="ARBA00023015"/>
    </source>
</evidence>
<feature type="domain" description="HTH araC/xylS-type" evidence="4">
    <location>
        <begin position="279"/>
        <end position="377"/>
    </location>
</feature>
<reference evidence="5" key="1">
    <citation type="submission" date="2018-10" db="EMBL/GenBank/DDBJ databases">
        <title>Schaedlerella arabinophila gen. nov. sp. nov., isolated from the mouse intestinal tract and comparative analysis with the genome of the closely related altered Schaedler flora strain ASF502.</title>
        <authorList>
            <person name="Miyake S."/>
            <person name="Soh M."/>
            <person name="Seedorf H."/>
        </authorList>
    </citation>
    <scope>NUCLEOTIDE SEQUENCE [LARGE SCALE GENOMIC DNA]</scope>
    <source>
        <strain evidence="5">DSM 106076</strain>
    </source>
</reference>
<name>A0A3R8R8N5_9FIRM</name>
<proteinExistence type="predicted"/>
<dbReference type="PANTHER" id="PTHR43280:SF28">
    <property type="entry name" value="HTH-TYPE TRANSCRIPTIONAL ACTIVATOR RHAS"/>
    <property type="match status" value="1"/>
</dbReference>
<organism evidence="5 6">
    <name type="scientific">Schaedlerella arabinosiphila</name>
    <dbReference type="NCBI Taxonomy" id="2044587"/>
    <lineage>
        <taxon>Bacteria</taxon>
        <taxon>Bacillati</taxon>
        <taxon>Bacillota</taxon>
        <taxon>Clostridia</taxon>
        <taxon>Lachnospirales</taxon>
        <taxon>Lachnospiraceae</taxon>
        <taxon>Schaedlerella</taxon>
    </lineage>
</organism>
<dbReference type="InterPro" id="IPR014710">
    <property type="entry name" value="RmlC-like_jellyroll"/>
</dbReference>
<dbReference type="GO" id="GO:0003700">
    <property type="term" value="F:DNA-binding transcription factor activity"/>
    <property type="evidence" value="ECO:0007669"/>
    <property type="project" value="InterPro"/>
</dbReference>
<sequence length="380" mass="45215">MISGVQIGSHRYSPPGDIIIFPGRLRNIKKPGLYSSRRKFVIKKQPKVVDFSLNIYYYIVKIYLRLTDRRLTQMDFTAHTDHTGFEKNLQEDVDYDSTGVPLYIRTKDLRECPKRRVPCHWHDDLELIYIWEGRMRYCINDSHIVLRENDTLLVNARQLHYGYPYAEKECRFSCVRFHPSLFVENKLLREKYITPILEKGEPQYVHFHSSQTLGREISELMRQIVGCKDSAETAYEMEAVAVMHTLWCRFLRYQELFADEPDREPGEARNDNDDLEIQKQMITFIHRHYAENLSIEDIAVSARVSQVRCRRIFKQYLRQTPLQFLNAYRLEVSGNLLRDTDQTVMEIGERCGYRHKSHFAKAFSKCYGCTPREYRKKYQH</sequence>
<evidence type="ECO:0000256" key="2">
    <source>
        <dbReference type="ARBA" id="ARBA00023125"/>
    </source>
</evidence>
<keyword evidence="1" id="KW-0805">Transcription regulation</keyword>
<dbReference type="SMART" id="SM00342">
    <property type="entry name" value="HTH_ARAC"/>
    <property type="match status" value="1"/>
</dbReference>
<keyword evidence="3" id="KW-0804">Transcription</keyword>
<evidence type="ECO:0000313" key="5">
    <source>
        <dbReference type="EMBL" id="RRK34474.1"/>
    </source>
</evidence>
<protein>
    <submittedName>
        <fullName evidence="5">AraC family transcriptional regulator</fullName>
    </submittedName>
</protein>
<dbReference type="InterPro" id="IPR020449">
    <property type="entry name" value="Tscrpt_reg_AraC-type_HTH"/>
</dbReference>
<dbReference type="Gene3D" id="2.60.120.10">
    <property type="entry name" value="Jelly Rolls"/>
    <property type="match status" value="1"/>
</dbReference>
<dbReference type="InterPro" id="IPR003313">
    <property type="entry name" value="AraC-bd"/>
</dbReference>
<evidence type="ECO:0000313" key="6">
    <source>
        <dbReference type="Proteomes" id="UP000274920"/>
    </source>
</evidence>
<dbReference type="InterPro" id="IPR009057">
    <property type="entry name" value="Homeodomain-like_sf"/>
</dbReference>
<dbReference type="InterPro" id="IPR018060">
    <property type="entry name" value="HTH_AraC"/>
</dbReference>
<dbReference type="EMBL" id="RHJS01000002">
    <property type="protein sequence ID" value="RRK34474.1"/>
    <property type="molecule type" value="Genomic_DNA"/>
</dbReference>
<dbReference type="CDD" id="cd02208">
    <property type="entry name" value="cupin_RmlC-like"/>
    <property type="match status" value="1"/>
</dbReference>
<evidence type="ECO:0000256" key="3">
    <source>
        <dbReference type="ARBA" id="ARBA00023163"/>
    </source>
</evidence>